<evidence type="ECO:0000313" key="2">
    <source>
        <dbReference type="EMBL" id="KAK8853633.1"/>
    </source>
</evidence>
<evidence type="ECO:0000313" key="4">
    <source>
        <dbReference type="EMBL" id="KAK8897662.1"/>
    </source>
</evidence>
<dbReference type="EMBL" id="JAPFFF010000001">
    <property type="protein sequence ID" value="KAK8898460.1"/>
    <property type="molecule type" value="Genomic_DNA"/>
</dbReference>
<accession>A0ABR2L4J6</accession>
<feature type="region of interest" description="Disordered" evidence="1">
    <location>
        <begin position="99"/>
        <end position="239"/>
    </location>
</feature>
<feature type="compositionally biased region" description="Acidic residues" evidence="1">
    <location>
        <begin position="125"/>
        <end position="136"/>
    </location>
</feature>
<feature type="compositionally biased region" description="Basic and acidic residues" evidence="1">
    <location>
        <begin position="99"/>
        <end position="118"/>
    </location>
</feature>
<evidence type="ECO:0000256" key="1">
    <source>
        <dbReference type="SAM" id="MobiDB-lite"/>
    </source>
</evidence>
<organism evidence="4 6">
    <name type="scientific">Tritrichomonas musculus</name>
    <dbReference type="NCBI Taxonomy" id="1915356"/>
    <lineage>
        <taxon>Eukaryota</taxon>
        <taxon>Metamonada</taxon>
        <taxon>Parabasalia</taxon>
        <taxon>Tritrichomonadida</taxon>
        <taxon>Tritrichomonadidae</taxon>
        <taxon>Tritrichomonas</taxon>
    </lineage>
</organism>
<keyword evidence="6" id="KW-1185">Reference proteome</keyword>
<feature type="region of interest" description="Disordered" evidence="1">
    <location>
        <begin position="1"/>
        <end position="33"/>
    </location>
</feature>
<proteinExistence type="predicted"/>
<comment type="caution">
    <text evidence="4">The sequence shown here is derived from an EMBL/GenBank/DDBJ whole genome shotgun (WGS) entry which is preliminary data.</text>
</comment>
<dbReference type="Proteomes" id="UP001470230">
    <property type="component" value="Unassembled WGS sequence"/>
</dbReference>
<dbReference type="EMBL" id="JAPFFF010000002">
    <property type="protein sequence ID" value="KAK8895873.1"/>
    <property type="molecule type" value="Genomic_DNA"/>
</dbReference>
<dbReference type="EMBL" id="JAPFFF010000002">
    <property type="protein sequence ID" value="KAK8897662.1"/>
    <property type="molecule type" value="Genomic_DNA"/>
</dbReference>
<evidence type="ECO:0000313" key="6">
    <source>
        <dbReference type="Proteomes" id="UP001470230"/>
    </source>
</evidence>
<reference evidence="4 6" key="1">
    <citation type="submission" date="2024-04" db="EMBL/GenBank/DDBJ databases">
        <title>Tritrichomonas musculus Genome.</title>
        <authorList>
            <person name="Alves-Ferreira E."/>
            <person name="Grigg M."/>
            <person name="Lorenzi H."/>
            <person name="Galac M."/>
        </authorList>
    </citation>
    <scope>NUCLEOTIDE SEQUENCE [LARGE SCALE GENOMIC DNA]</scope>
    <source>
        <strain evidence="4 6">EAF2021</strain>
    </source>
</reference>
<feature type="compositionally biased region" description="Basic and acidic residues" evidence="1">
    <location>
        <begin position="195"/>
        <end position="228"/>
    </location>
</feature>
<protein>
    <submittedName>
        <fullName evidence="4">Uncharacterized protein</fullName>
    </submittedName>
</protein>
<dbReference type="EMBL" id="JAPFFF010000022">
    <property type="protein sequence ID" value="KAK8853633.1"/>
    <property type="molecule type" value="Genomic_DNA"/>
</dbReference>
<feature type="compositionally biased region" description="Basic residues" evidence="1">
    <location>
        <begin position="229"/>
        <end position="239"/>
    </location>
</feature>
<name>A0ABR2L4J6_9EUKA</name>
<sequence>MVSKYPKARVQIIEEEEDKSPKLPPTTSSKPEVSEIVMKNGRPIKIKGKDLFPRSKKSSWDFGYHHGDDFDSFGNKQTMKTKTMIDDLIDNSNYLPQDKEMLKKQGENLIQKDDETGKVKFNLVDDSDDSDSDSDDISTSKKKRRKELMKKLMKKKKSKLFGKKSDDSSDSDSDDIGSRRKQFLKKMKKMKKQKEKLEKETLKKQKEKLEKEMKEKIKNMSSSSDKKEAKLRKKKKASI</sequence>
<feature type="compositionally biased region" description="Basic residues" evidence="1">
    <location>
        <begin position="140"/>
        <end position="162"/>
    </location>
</feature>
<evidence type="ECO:0000313" key="5">
    <source>
        <dbReference type="EMBL" id="KAK8898460.1"/>
    </source>
</evidence>
<evidence type="ECO:0000313" key="3">
    <source>
        <dbReference type="EMBL" id="KAK8895873.1"/>
    </source>
</evidence>
<feature type="compositionally biased region" description="Basic residues" evidence="1">
    <location>
        <begin position="179"/>
        <end position="194"/>
    </location>
</feature>
<gene>
    <name evidence="5" type="ORF">M9Y10_000748</name>
    <name evidence="3" type="ORF">M9Y10_013759</name>
    <name evidence="4" type="ORF">M9Y10_015625</name>
    <name evidence="2" type="ORF">M9Y10_017194</name>
</gene>